<dbReference type="InterPro" id="IPR036412">
    <property type="entry name" value="HAD-like_sf"/>
</dbReference>
<dbReference type="PANTHER" id="PTHR10000">
    <property type="entry name" value="PHOSPHOSERINE PHOSPHATASE"/>
    <property type="match status" value="1"/>
</dbReference>
<dbReference type="EMBL" id="FNZX01000014">
    <property type="protein sequence ID" value="SEK92566.1"/>
    <property type="molecule type" value="Genomic_DNA"/>
</dbReference>
<dbReference type="RefSeq" id="WP_074791757.1">
    <property type="nucleotide sequence ID" value="NZ_FNZX01000014.1"/>
</dbReference>
<evidence type="ECO:0008006" key="3">
    <source>
        <dbReference type="Google" id="ProtNLM"/>
    </source>
</evidence>
<dbReference type="GO" id="GO:0016791">
    <property type="term" value="F:phosphatase activity"/>
    <property type="evidence" value="ECO:0007669"/>
    <property type="project" value="TreeGrafter"/>
</dbReference>
<dbReference type="Gene3D" id="3.30.1240.10">
    <property type="match status" value="1"/>
</dbReference>
<evidence type="ECO:0000313" key="2">
    <source>
        <dbReference type="Proteomes" id="UP000182321"/>
    </source>
</evidence>
<dbReference type="InterPro" id="IPR006379">
    <property type="entry name" value="HAD-SF_hydro_IIB"/>
</dbReference>
<sequence length="263" mass="29601">MCKKKYLFFDIDGTLAAGGYENFYIPDSTVVALQKLKKAGHFLCIATGRAQALAVDIMNELGFENMVSDGGYGITINKALLGIKPLPKENVVALIRECQEKGYPWGIQPENSAVRYVPDERFNEIAKDTYMDQKIVKGLNPEDYEKIYKAYVACRAEEEKNLKALENLPCCRFHERYLFIEPSYKSVGIKKIMDYFKADYNDAVVFGDSGNDISMFTDDWTKVAMGNAIPELKKLADYVTSDVDKDGIYNACEKLGLFDTVAC</sequence>
<evidence type="ECO:0000313" key="1">
    <source>
        <dbReference type="EMBL" id="SEK92566.1"/>
    </source>
</evidence>
<keyword evidence="2" id="KW-1185">Reference proteome</keyword>
<proteinExistence type="predicted"/>
<dbReference type="GO" id="GO:0000287">
    <property type="term" value="F:magnesium ion binding"/>
    <property type="evidence" value="ECO:0007669"/>
    <property type="project" value="TreeGrafter"/>
</dbReference>
<dbReference type="InterPro" id="IPR023214">
    <property type="entry name" value="HAD_sf"/>
</dbReference>
<dbReference type="PANTHER" id="PTHR10000:SF25">
    <property type="entry name" value="PHOSPHATASE YKRA-RELATED"/>
    <property type="match status" value="1"/>
</dbReference>
<accession>A0A1H7L1H1</accession>
<protein>
    <recommendedName>
        <fullName evidence="3">Hydrolase</fullName>
    </recommendedName>
</protein>
<dbReference type="NCBIfam" id="TIGR01484">
    <property type="entry name" value="HAD-SF-IIB"/>
    <property type="match status" value="1"/>
</dbReference>
<dbReference type="eggNOG" id="COG0561">
    <property type="taxonomic scope" value="Bacteria"/>
</dbReference>
<name>A0A1H7L1H1_9FIRM</name>
<dbReference type="Proteomes" id="UP000182321">
    <property type="component" value="Unassembled WGS sequence"/>
</dbReference>
<dbReference type="Gene3D" id="3.40.50.1000">
    <property type="entry name" value="HAD superfamily/HAD-like"/>
    <property type="match status" value="1"/>
</dbReference>
<reference evidence="2" key="1">
    <citation type="submission" date="2016-10" db="EMBL/GenBank/DDBJ databases">
        <authorList>
            <person name="Varghese N."/>
        </authorList>
    </citation>
    <scope>NUCLEOTIDE SEQUENCE [LARGE SCALE GENOMIC DNA]</scope>
    <source>
        <strain evidence="2">ACV-9</strain>
    </source>
</reference>
<dbReference type="AlphaFoldDB" id="A0A1H7L1H1"/>
<dbReference type="SUPFAM" id="SSF56784">
    <property type="entry name" value="HAD-like"/>
    <property type="match status" value="1"/>
</dbReference>
<dbReference type="Pfam" id="PF08282">
    <property type="entry name" value="Hydrolase_3"/>
    <property type="match status" value="1"/>
</dbReference>
<organism evidence="1 2">
    <name type="scientific">Pseudobutyrivibrio ruminis</name>
    <dbReference type="NCBI Taxonomy" id="46206"/>
    <lineage>
        <taxon>Bacteria</taxon>
        <taxon>Bacillati</taxon>
        <taxon>Bacillota</taxon>
        <taxon>Clostridia</taxon>
        <taxon>Lachnospirales</taxon>
        <taxon>Lachnospiraceae</taxon>
        <taxon>Pseudobutyrivibrio</taxon>
    </lineage>
</organism>
<gene>
    <name evidence="1" type="ORF">SAMN02910377_02205</name>
</gene>
<dbReference type="GO" id="GO:0005829">
    <property type="term" value="C:cytosol"/>
    <property type="evidence" value="ECO:0007669"/>
    <property type="project" value="TreeGrafter"/>
</dbReference>